<keyword evidence="1" id="KW-0732">Signal</keyword>
<dbReference type="Proteomes" id="UP000183832">
    <property type="component" value="Unassembled WGS sequence"/>
</dbReference>
<proteinExistence type="predicted"/>
<gene>
    <name evidence="2" type="ORF">CLUMA_CG000763</name>
</gene>
<accession>A0A1J1HHB1</accession>
<evidence type="ECO:0000313" key="3">
    <source>
        <dbReference type="Proteomes" id="UP000183832"/>
    </source>
</evidence>
<dbReference type="EMBL" id="CVRI01000002">
    <property type="protein sequence ID" value="CRK86946.1"/>
    <property type="molecule type" value="Genomic_DNA"/>
</dbReference>
<feature type="chain" id="PRO_5012520579" evidence="1">
    <location>
        <begin position="20"/>
        <end position="74"/>
    </location>
</feature>
<evidence type="ECO:0000313" key="2">
    <source>
        <dbReference type="EMBL" id="CRK86946.1"/>
    </source>
</evidence>
<organism evidence="2 3">
    <name type="scientific">Clunio marinus</name>
    <dbReference type="NCBI Taxonomy" id="568069"/>
    <lineage>
        <taxon>Eukaryota</taxon>
        <taxon>Metazoa</taxon>
        <taxon>Ecdysozoa</taxon>
        <taxon>Arthropoda</taxon>
        <taxon>Hexapoda</taxon>
        <taxon>Insecta</taxon>
        <taxon>Pterygota</taxon>
        <taxon>Neoptera</taxon>
        <taxon>Endopterygota</taxon>
        <taxon>Diptera</taxon>
        <taxon>Nematocera</taxon>
        <taxon>Chironomoidea</taxon>
        <taxon>Chironomidae</taxon>
        <taxon>Clunio</taxon>
    </lineage>
</organism>
<sequence length="74" mass="8793">MNLDFRSALLAHALACALQLGDDCVQTKAPTIYDKCYFIARNRHHHERNKRKSEIRKCEKMIQFRREKIKKTTC</sequence>
<reference evidence="2 3" key="1">
    <citation type="submission" date="2015-04" db="EMBL/GenBank/DDBJ databases">
        <authorList>
            <person name="Syromyatnikov M.Y."/>
            <person name="Popov V.N."/>
        </authorList>
    </citation>
    <scope>NUCLEOTIDE SEQUENCE [LARGE SCALE GENOMIC DNA]</scope>
</reference>
<protein>
    <submittedName>
        <fullName evidence="2">CLUMA_CG000763, isoform A</fullName>
    </submittedName>
</protein>
<feature type="signal peptide" evidence="1">
    <location>
        <begin position="1"/>
        <end position="19"/>
    </location>
</feature>
<dbReference type="AlphaFoldDB" id="A0A1J1HHB1"/>
<keyword evidence="3" id="KW-1185">Reference proteome</keyword>
<name>A0A1J1HHB1_9DIPT</name>
<evidence type="ECO:0000256" key="1">
    <source>
        <dbReference type="SAM" id="SignalP"/>
    </source>
</evidence>